<feature type="region of interest" description="Disordered" evidence="1">
    <location>
        <begin position="238"/>
        <end position="290"/>
    </location>
</feature>
<evidence type="ECO:0000313" key="3">
    <source>
        <dbReference type="Proteomes" id="UP000799428"/>
    </source>
</evidence>
<gene>
    <name evidence="2" type="ORF">K504DRAFT_534510</name>
</gene>
<dbReference type="EMBL" id="MU005771">
    <property type="protein sequence ID" value="KAF2708964.1"/>
    <property type="molecule type" value="Genomic_DNA"/>
</dbReference>
<dbReference type="Proteomes" id="UP000799428">
    <property type="component" value="Unassembled WGS sequence"/>
</dbReference>
<reference evidence="2" key="1">
    <citation type="journal article" date="2020" name="Stud. Mycol.">
        <title>101 Dothideomycetes genomes: a test case for predicting lifestyles and emergence of pathogens.</title>
        <authorList>
            <person name="Haridas S."/>
            <person name="Albert R."/>
            <person name="Binder M."/>
            <person name="Bloem J."/>
            <person name="Labutti K."/>
            <person name="Salamov A."/>
            <person name="Andreopoulos B."/>
            <person name="Baker S."/>
            <person name="Barry K."/>
            <person name="Bills G."/>
            <person name="Bluhm B."/>
            <person name="Cannon C."/>
            <person name="Castanera R."/>
            <person name="Culley D."/>
            <person name="Daum C."/>
            <person name="Ezra D."/>
            <person name="Gonzalez J."/>
            <person name="Henrissat B."/>
            <person name="Kuo A."/>
            <person name="Liang C."/>
            <person name="Lipzen A."/>
            <person name="Lutzoni F."/>
            <person name="Magnuson J."/>
            <person name="Mondo S."/>
            <person name="Nolan M."/>
            <person name="Ohm R."/>
            <person name="Pangilinan J."/>
            <person name="Park H.-J."/>
            <person name="Ramirez L."/>
            <person name="Alfaro M."/>
            <person name="Sun H."/>
            <person name="Tritt A."/>
            <person name="Yoshinaga Y."/>
            <person name="Zwiers L.-H."/>
            <person name="Turgeon B."/>
            <person name="Goodwin S."/>
            <person name="Spatafora J."/>
            <person name="Crous P."/>
            <person name="Grigoriev I."/>
        </authorList>
    </citation>
    <scope>NUCLEOTIDE SEQUENCE</scope>
    <source>
        <strain evidence="2">CBS 279.74</strain>
    </source>
</reference>
<proteinExistence type="predicted"/>
<feature type="compositionally biased region" description="Polar residues" evidence="1">
    <location>
        <begin position="252"/>
        <end position="266"/>
    </location>
</feature>
<keyword evidence="3" id="KW-1185">Reference proteome</keyword>
<accession>A0A6G1K821</accession>
<organism evidence="2 3">
    <name type="scientific">Pleomassaria siparia CBS 279.74</name>
    <dbReference type="NCBI Taxonomy" id="1314801"/>
    <lineage>
        <taxon>Eukaryota</taxon>
        <taxon>Fungi</taxon>
        <taxon>Dikarya</taxon>
        <taxon>Ascomycota</taxon>
        <taxon>Pezizomycotina</taxon>
        <taxon>Dothideomycetes</taxon>
        <taxon>Pleosporomycetidae</taxon>
        <taxon>Pleosporales</taxon>
        <taxon>Pleomassariaceae</taxon>
        <taxon>Pleomassaria</taxon>
    </lineage>
</organism>
<name>A0A6G1K821_9PLEO</name>
<sequence length="302" mass="32667">MKLDVQLTPPVYSEGGEQQTRVVEGSRAAVQAVAALKVMRLVPKYVPYYNNPAVTENGPTLAYIADRHLRPRSPQTVVPPAWSIQALRTAFIITISLEIESNGRVRSTDWAAGNFSHRKREKRGTLYRSLVATAVGMSQLLCQVPNAEQVTHLASSTYYHVSRPSTEHQHSPIAINSHVPLPSQPKAHTTTPGQHGNYYAALVHSTHLPLPLCPETSPPLTPRISTHTILILFPMEPTSSPSTVPSGQSSQFCTNKTASPSKSNIKSPIWPSGTPESVAPEKNTWSGTSSGGCCSIPACGCY</sequence>
<evidence type="ECO:0000256" key="1">
    <source>
        <dbReference type="SAM" id="MobiDB-lite"/>
    </source>
</evidence>
<dbReference type="AlphaFoldDB" id="A0A6G1K821"/>
<feature type="compositionally biased region" description="Low complexity" evidence="1">
    <location>
        <begin position="238"/>
        <end position="251"/>
    </location>
</feature>
<evidence type="ECO:0000313" key="2">
    <source>
        <dbReference type="EMBL" id="KAF2708964.1"/>
    </source>
</evidence>
<protein>
    <submittedName>
        <fullName evidence="2">Uncharacterized protein</fullName>
    </submittedName>
</protein>